<accession>A0ACA9KNG8</accession>
<sequence>MTQTEFEEQKLSKLKSQLEQKEQEGQQNYQEQKDCLELTVGKRGVERNEADQHYWQCLETTIRSIKVRSGWDYKIIIMVDWKDIHADFALENEEEFKDLRDKYSSFRTCEECQQPNSGYHWCQTCGAKHFRKNFKK</sequence>
<proteinExistence type="predicted"/>
<protein>
    <submittedName>
        <fullName evidence="1">9194_t:CDS:1</fullName>
    </submittedName>
</protein>
<keyword evidence="2" id="KW-1185">Reference proteome</keyword>
<evidence type="ECO:0000313" key="1">
    <source>
        <dbReference type="EMBL" id="CAG8483864.1"/>
    </source>
</evidence>
<dbReference type="EMBL" id="CAJVPW010001429">
    <property type="protein sequence ID" value="CAG8483864.1"/>
    <property type="molecule type" value="Genomic_DNA"/>
</dbReference>
<reference evidence="1" key="1">
    <citation type="submission" date="2021-06" db="EMBL/GenBank/DDBJ databases">
        <authorList>
            <person name="Kallberg Y."/>
            <person name="Tangrot J."/>
            <person name="Rosling A."/>
        </authorList>
    </citation>
    <scope>NUCLEOTIDE SEQUENCE</scope>
    <source>
        <strain evidence="1">28 12/20/2015</strain>
    </source>
</reference>
<name>A0ACA9KNG8_9GLOM</name>
<evidence type="ECO:0000313" key="2">
    <source>
        <dbReference type="Proteomes" id="UP000789366"/>
    </source>
</evidence>
<comment type="caution">
    <text evidence="1">The sequence shown here is derived from an EMBL/GenBank/DDBJ whole genome shotgun (WGS) entry which is preliminary data.</text>
</comment>
<organism evidence="1 2">
    <name type="scientific">Cetraspora pellucida</name>
    <dbReference type="NCBI Taxonomy" id="1433469"/>
    <lineage>
        <taxon>Eukaryota</taxon>
        <taxon>Fungi</taxon>
        <taxon>Fungi incertae sedis</taxon>
        <taxon>Mucoromycota</taxon>
        <taxon>Glomeromycotina</taxon>
        <taxon>Glomeromycetes</taxon>
        <taxon>Diversisporales</taxon>
        <taxon>Gigasporaceae</taxon>
        <taxon>Cetraspora</taxon>
    </lineage>
</organism>
<dbReference type="Proteomes" id="UP000789366">
    <property type="component" value="Unassembled WGS sequence"/>
</dbReference>
<gene>
    <name evidence="1" type="ORF">SPELUC_LOCUS2247</name>
</gene>